<protein>
    <submittedName>
        <fullName evidence="5">Diacylglycerol kinase family enzyme</fullName>
    </submittedName>
</protein>
<dbReference type="InterPro" id="IPR000387">
    <property type="entry name" value="Tyr_Pase_dom"/>
</dbReference>
<dbReference type="InterPro" id="IPR029021">
    <property type="entry name" value="Prot-tyrosine_phosphatase-like"/>
</dbReference>
<proteinExistence type="predicted"/>
<dbReference type="Gene3D" id="3.40.50.10330">
    <property type="entry name" value="Probable inorganic polyphosphate/atp-NAD kinase, domain 1"/>
    <property type="match status" value="1"/>
</dbReference>
<organism evidence="5 6">
    <name type="scientific">Candidatus Electrothrix aarhusensis</name>
    <dbReference type="NCBI Taxonomy" id="1859131"/>
    <lineage>
        <taxon>Bacteria</taxon>
        <taxon>Pseudomonadati</taxon>
        <taxon>Thermodesulfobacteriota</taxon>
        <taxon>Desulfobulbia</taxon>
        <taxon>Desulfobulbales</taxon>
        <taxon>Desulfobulbaceae</taxon>
        <taxon>Candidatus Electrothrix</taxon>
    </lineage>
</organism>
<keyword evidence="1" id="KW-0812">Transmembrane</keyword>
<dbReference type="SUPFAM" id="SSF52799">
    <property type="entry name" value="(Phosphotyrosine protein) phosphatases II"/>
    <property type="match status" value="1"/>
</dbReference>
<dbReference type="GO" id="GO:0005829">
    <property type="term" value="C:cytosol"/>
    <property type="evidence" value="ECO:0007669"/>
    <property type="project" value="TreeGrafter"/>
</dbReference>
<gene>
    <name evidence="5" type="ORF">H206_00240</name>
</gene>
<dbReference type="InterPro" id="IPR004363">
    <property type="entry name" value="Methylgl_synth"/>
</dbReference>
<dbReference type="Gene3D" id="3.90.190.10">
    <property type="entry name" value="Protein tyrosine phosphatase superfamily"/>
    <property type="match status" value="1"/>
</dbReference>
<dbReference type="AlphaFoldDB" id="A0A3S3R058"/>
<dbReference type="SMART" id="SM00195">
    <property type="entry name" value="DSPc"/>
    <property type="match status" value="1"/>
</dbReference>
<evidence type="ECO:0000259" key="4">
    <source>
        <dbReference type="PROSITE" id="PS50146"/>
    </source>
</evidence>
<feature type="domain" description="Tyrosine specific protein phosphatases" evidence="3">
    <location>
        <begin position="155"/>
        <end position="224"/>
    </location>
</feature>
<dbReference type="EMBL" id="MTKO01000046">
    <property type="protein sequence ID" value="RWX46929.1"/>
    <property type="molecule type" value="Genomic_DNA"/>
</dbReference>
<dbReference type="PANTHER" id="PTHR30492:SF0">
    <property type="entry name" value="METHYLGLYOXAL SYNTHASE"/>
    <property type="match status" value="1"/>
</dbReference>
<name>A0A3S3R058_9BACT</name>
<reference evidence="5 6" key="1">
    <citation type="submission" date="2017-01" db="EMBL/GenBank/DDBJ databases">
        <title>The cable genome- insights into the physiology and evolution of filamentous bacteria capable of sulfide oxidation via long distance electron transfer.</title>
        <authorList>
            <person name="Schreiber L."/>
            <person name="Bjerg J.T."/>
            <person name="Boggild A."/>
            <person name="Van De Vossenberg J."/>
            <person name="Meysman F."/>
            <person name="Nielsen L.P."/>
            <person name="Schramm A."/>
            <person name="Kjeldsen K.U."/>
        </authorList>
    </citation>
    <scope>NUCLEOTIDE SEQUENCE [LARGE SCALE GENOMIC DNA]</scope>
    <source>
        <strain evidence="5">MCF</strain>
    </source>
</reference>
<dbReference type="SMART" id="SM00404">
    <property type="entry name" value="PTPc_motif"/>
    <property type="match status" value="1"/>
</dbReference>
<keyword evidence="1" id="KW-0472">Membrane</keyword>
<dbReference type="InterPro" id="IPR017438">
    <property type="entry name" value="ATP-NAD_kinase_N"/>
</dbReference>
<sequence length="537" mass="58517">MKFGIIYFLSGIATILSAYCLWPNICAVFFLWMAFSLFCVSFAYFTNTPGIFRKKSNGRIPFCIKLGFTPFLVIISSYNKIARDLDKVPSIQRINKNLFIGDRVTPSDAPILVEKHIQAVLDVTAEFESLNWAASLESISYLNIPVLDHAIPSEEELLQAIIWITNQQVYNGPVLVNCALGRGRSALVIAAFLLSQTKNNDVTDVLAHLKALRKTIRLNKRQQKLLMKIIKHKQFVALPKAWIIANPVSGGGKWAEYKDKVVEELSSHYVLTIKESSETASVASLAEEAVAAAPSTVIACGGDGTVSEVAGTVVNTDIKLGIIPMGTTNALCHVLMGIKVKFLPIEVACSYIIAGHTRVIDTARCNGRLVLLLVGLGFEQKMIEAAGRQEKNEYGQLAYLMGLWQAVQQNDLLKMTITIDEGEPFTLESNSLVVANAAPLTTILAQGKGEPDFLDGLLDVTWIDADVGSGISGIMGLLELAIAGMLSVNPSLSVNHVQAQHVQISVEPPNNYVIDGEVYPPEDLDISILPKSLAVYC</sequence>
<dbReference type="GO" id="GO:0016301">
    <property type="term" value="F:kinase activity"/>
    <property type="evidence" value="ECO:0007669"/>
    <property type="project" value="UniProtKB-KW"/>
</dbReference>
<dbReference type="Pfam" id="PF00782">
    <property type="entry name" value="DSPc"/>
    <property type="match status" value="1"/>
</dbReference>
<evidence type="ECO:0000313" key="5">
    <source>
        <dbReference type="EMBL" id="RWX46929.1"/>
    </source>
</evidence>
<dbReference type="SUPFAM" id="SSF111331">
    <property type="entry name" value="NAD kinase/diacylglycerol kinase-like"/>
    <property type="match status" value="1"/>
</dbReference>
<dbReference type="Pfam" id="PF19279">
    <property type="entry name" value="YegS_C"/>
    <property type="match status" value="1"/>
</dbReference>
<keyword evidence="5" id="KW-0808">Transferase</keyword>
<comment type="caution">
    <text evidence="5">The sequence shown here is derived from an EMBL/GenBank/DDBJ whole genome shotgun (WGS) entry which is preliminary data.</text>
</comment>
<dbReference type="GO" id="GO:0008929">
    <property type="term" value="F:methylglyoxal synthase activity"/>
    <property type="evidence" value="ECO:0007669"/>
    <property type="project" value="InterPro"/>
</dbReference>
<feature type="domain" description="Tyrosine-protein phosphatase" evidence="2">
    <location>
        <begin position="88"/>
        <end position="235"/>
    </location>
</feature>
<keyword evidence="6" id="KW-1185">Reference proteome</keyword>
<dbReference type="GO" id="GO:0019242">
    <property type="term" value="P:methylglyoxal biosynthetic process"/>
    <property type="evidence" value="ECO:0007669"/>
    <property type="project" value="InterPro"/>
</dbReference>
<dbReference type="PROSITE" id="PS50146">
    <property type="entry name" value="DAGK"/>
    <property type="match status" value="1"/>
</dbReference>
<dbReference type="InterPro" id="IPR003595">
    <property type="entry name" value="Tyr_Pase_cat"/>
</dbReference>
<evidence type="ECO:0000259" key="3">
    <source>
        <dbReference type="PROSITE" id="PS50056"/>
    </source>
</evidence>
<dbReference type="Gene3D" id="2.60.200.40">
    <property type="match status" value="1"/>
</dbReference>
<accession>A0A3S3R058</accession>
<dbReference type="InterPro" id="IPR000340">
    <property type="entry name" value="Dual-sp_phosphatase_cat-dom"/>
</dbReference>
<dbReference type="PANTHER" id="PTHR30492">
    <property type="entry name" value="METHYLGLYOXAL SYNTHASE"/>
    <property type="match status" value="1"/>
</dbReference>
<dbReference type="Pfam" id="PF00781">
    <property type="entry name" value="DAGK_cat"/>
    <property type="match status" value="1"/>
</dbReference>
<feature type="transmembrane region" description="Helical" evidence="1">
    <location>
        <begin position="28"/>
        <end position="46"/>
    </location>
</feature>
<dbReference type="NCBIfam" id="NF009025">
    <property type="entry name" value="PRK12361.1"/>
    <property type="match status" value="1"/>
</dbReference>
<evidence type="ECO:0000313" key="6">
    <source>
        <dbReference type="Proteomes" id="UP000287853"/>
    </source>
</evidence>
<dbReference type="InterPro" id="IPR016064">
    <property type="entry name" value="NAD/diacylglycerol_kinase_sf"/>
</dbReference>
<keyword evidence="1" id="KW-1133">Transmembrane helix</keyword>
<dbReference type="InterPro" id="IPR045540">
    <property type="entry name" value="YegS/DAGK_C"/>
</dbReference>
<evidence type="ECO:0000259" key="2">
    <source>
        <dbReference type="PROSITE" id="PS50054"/>
    </source>
</evidence>
<dbReference type="InterPro" id="IPR001206">
    <property type="entry name" value="Diacylglycerol_kinase_cat_dom"/>
</dbReference>
<feature type="domain" description="DAGKc" evidence="4">
    <location>
        <begin position="236"/>
        <end position="369"/>
    </location>
</feature>
<dbReference type="PROSITE" id="PS50054">
    <property type="entry name" value="TYR_PHOSPHATASE_DUAL"/>
    <property type="match status" value="1"/>
</dbReference>
<keyword evidence="5" id="KW-0418">Kinase</keyword>
<dbReference type="SMART" id="SM00046">
    <property type="entry name" value="DAGKc"/>
    <property type="match status" value="1"/>
</dbReference>
<evidence type="ECO:0000256" key="1">
    <source>
        <dbReference type="SAM" id="Phobius"/>
    </source>
</evidence>
<dbReference type="PROSITE" id="PS50056">
    <property type="entry name" value="TYR_PHOSPHATASE_2"/>
    <property type="match status" value="1"/>
</dbReference>
<dbReference type="Proteomes" id="UP000287853">
    <property type="component" value="Unassembled WGS sequence"/>
</dbReference>
<dbReference type="InterPro" id="IPR020422">
    <property type="entry name" value="TYR_PHOSPHATASE_DUAL_dom"/>
</dbReference>